<sequence length="52" mass="5219">MTGHLVLGGVLLATGALLVLVWPGWPTATAAAVFVGAAVVELVLAVRAPRRG</sequence>
<feature type="transmembrane region" description="Helical" evidence="1">
    <location>
        <begin position="28"/>
        <end position="46"/>
    </location>
</feature>
<keyword evidence="3" id="KW-1185">Reference proteome</keyword>
<organism evidence="2 3">
    <name type="scientific">Promicromonospora vindobonensis</name>
    <dbReference type="NCBI Taxonomy" id="195748"/>
    <lineage>
        <taxon>Bacteria</taxon>
        <taxon>Bacillati</taxon>
        <taxon>Actinomycetota</taxon>
        <taxon>Actinomycetes</taxon>
        <taxon>Micrococcales</taxon>
        <taxon>Promicromonosporaceae</taxon>
        <taxon>Promicromonospora</taxon>
    </lineage>
</organism>
<name>A0ABW5VRG6_9MICO</name>
<comment type="caution">
    <text evidence="2">The sequence shown here is derived from an EMBL/GenBank/DDBJ whole genome shotgun (WGS) entry which is preliminary data.</text>
</comment>
<keyword evidence="1" id="KW-0812">Transmembrane</keyword>
<proteinExistence type="predicted"/>
<reference evidence="3" key="1">
    <citation type="journal article" date="2019" name="Int. J. Syst. Evol. Microbiol.">
        <title>The Global Catalogue of Microorganisms (GCM) 10K type strain sequencing project: providing services to taxonomists for standard genome sequencing and annotation.</title>
        <authorList>
            <consortium name="The Broad Institute Genomics Platform"/>
            <consortium name="The Broad Institute Genome Sequencing Center for Infectious Disease"/>
            <person name="Wu L."/>
            <person name="Ma J."/>
        </authorList>
    </citation>
    <scope>NUCLEOTIDE SEQUENCE [LARGE SCALE GENOMIC DNA]</scope>
    <source>
        <strain evidence="3">CCM 7044</strain>
    </source>
</reference>
<dbReference type="Proteomes" id="UP001597479">
    <property type="component" value="Unassembled WGS sequence"/>
</dbReference>
<evidence type="ECO:0000313" key="3">
    <source>
        <dbReference type="Proteomes" id="UP001597479"/>
    </source>
</evidence>
<accession>A0ABW5VRG6</accession>
<protein>
    <submittedName>
        <fullName evidence="2">Uncharacterized protein</fullName>
    </submittedName>
</protein>
<keyword evidence="1" id="KW-1133">Transmembrane helix</keyword>
<gene>
    <name evidence="2" type="ORF">ACFS27_03445</name>
</gene>
<keyword evidence="1" id="KW-0472">Membrane</keyword>
<dbReference type="EMBL" id="JBHUOG010000001">
    <property type="protein sequence ID" value="MFD2792596.1"/>
    <property type="molecule type" value="Genomic_DNA"/>
</dbReference>
<evidence type="ECO:0000256" key="1">
    <source>
        <dbReference type="SAM" id="Phobius"/>
    </source>
</evidence>
<dbReference type="RefSeq" id="WP_377180373.1">
    <property type="nucleotide sequence ID" value="NZ_JBHUOG010000001.1"/>
</dbReference>
<evidence type="ECO:0000313" key="2">
    <source>
        <dbReference type="EMBL" id="MFD2792596.1"/>
    </source>
</evidence>
<feature type="transmembrane region" description="Helical" evidence="1">
    <location>
        <begin position="5"/>
        <end position="22"/>
    </location>
</feature>